<dbReference type="Pfam" id="PF12728">
    <property type="entry name" value="HTH_17"/>
    <property type="match status" value="1"/>
</dbReference>
<keyword evidence="4" id="KW-1185">Reference proteome</keyword>
<evidence type="ECO:0000259" key="2">
    <source>
        <dbReference type="Pfam" id="PF12728"/>
    </source>
</evidence>
<dbReference type="RefSeq" id="WP_170119812.1">
    <property type="nucleotide sequence ID" value="NZ_QGDN01000001.1"/>
</dbReference>
<name>A0A2Y8ZTG6_9MICO</name>
<feature type="coiled-coil region" evidence="1">
    <location>
        <begin position="7"/>
        <end position="34"/>
    </location>
</feature>
<reference evidence="4" key="1">
    <citation type="submission" date="2016-10" db="EMBL/GenBank/DDBJ databases">
        <authorList>
            <person name="Varghese N."/>
            <person name="Submissions S."/>
        </authorList>
    </citation>
    <scope>NUCLEOTIDE SEQUENCE [LARGE SCALE GENOMIC DNA]</scope>
    <source>
        <strain evidence="4">DSM 22951</strain>
    </source>
</reference>
<dbReference type="NCBIfam" id="TIGR01764">
    <property type="entry name" value="excise"/>
    <property type="match status" value="1"/>
</dbReference>
<dbReference type="AlphaFoldDB" id="A0A2Y8ZTG6"/>
<keyword evidence="1" id="KW-0175">Coiled coil</keyword>
<evidence type="ECO:0000313" key="3">
    <source>
        <dbReference type="EMBL" id="SSA34548.1"/>
    </source>
</evidence>
<proteinExistence type="predicted"/>
<gene>
    <name evidence="3" type="ORF">SAMN04489750_1871</name>
</gene>
<evidence type="ECO:0000313" key="4">
    <source>
        <dbReference type="Proteomes" id="UP000250028"/>
    </source>
</evidence>
<dbReference type="InterPro" id="IPR041657">
    <property type="entry name" value="HTH_17"/>
</dbReference>
<dbReference type="InterPro" id="IPR010093">
    <property type="entry name" value="SinI_DNA-bd"/>
</dbReference>
<dbReference type="Proteomes" id="UP000250028">
    <property type="component" value="Unassembled WGS sequence"/>
</dbReference>
<feature type="domain" description="Helix-turn-helix" evidence="2">
    <location>
        <begin position="55"/>
        <end position="104"/>
    </location>
</feature>
<dbReference type="EMBL" id="UESZ01000001">
    <property type="protein sequence ID" value="SSA34548.1"/>
    <property type="molecule type" value="Genomic_DNA"/>
</dbReference>
<protein>
    <submittedName>
        <fullName evidence="3">DNA binding domain-containing protein, excisionase family</fullName>
    </submittedName>
</protein>
<sequence length="117" mass="13141">MSSLTTRDKVLRTAHSLERQAQTLLDQAATLRELLEEDESPAGLHVVRDPQGPMVYTTEEAADVLRIGESTVRKLMAQGRLRKVMIGSSVRIMREDVMDLLERSRAEDQPLSKPELA</sequence>
<accession>A0A2Y8ZTG6</accession>
<organism evidence="3 4">
    <name type="scientific">Branchiibius hedensis</name>
    <dbReference type="NCBI Taxonomy" id="672460"/>
    <lineage>
        <taxon>Bacteria</taxon>
        <taxon>Bacillati</taxon>
        <taxon>Actinomycetota</taxon>
        <taxon>Actinomycetes</taxon>
        <taxon>Micrococcales</taxon>
        <taxon>Dermacoccaceae</taxon>
        <taxon>Branchiibius</taxon>
    </lineage>
</organism>
<dbReference type="GO" id="GO:0003677">
    <property type="term" value="F:DNA binding"/>
    <property type="evidence" value="ECO:0007669"/>
    <property type="project" value="InterPro"/>
</dbReference>
<evidence type="ECO:0000256" key="1">
    <source>
        <dbReference type="SAM" id="Coils"/>
    </source>
</evidence>